<dbReference type="InterPro" id="IPR036259">
    <property type="entry name" value="MFS_trans_sf"/>
</dbReference>
<feature type="transmembrane region" description="Helical" evidence="7">
    <location>
        <begin position="304"/>
        <end position="322"/>
    </location>
</feature>
<feature type="transmembrane region" description="Helical" evidence="7">
    <location>
        <begin position="115"/>
        <end position="133"/>
    </location>
</feature>
<feature type="transmembrane region" description="Helical" evidence="7">
    <location>
        <begin position="397"/>
        <end position="415"/>
    </location>
</feature>
<accession>A0A1H2PU09</accession>
<keyword evidence="10" id="KW-1185">Reference proteome</keyword>
<evidence type="ECO:0000256" key="1">
    <source>
        <dbReference type="ARBA" id="ARBA00004651"/>
    </source>
</evidence>
<proteinExistence type="predicted"/>
<evidence type="ECO:0000256" key="4">
    <source>
        <dbReference type="ARBA" id="ARBA00022692"/>
    </source>
</evidence>
<organism evidence="9 10">
    <name type="scientific">Chitinasiproducens palmae</name>
    <dbReference type="NCBI Taxonomy" id="1770053"/>
    <lineage>
        <taxon>Bacteria</taxon>
        <taxon>Pseudomonadati</taxon>
        <taxon>Pseudomonadota</taxon>
        <taxon>Betaproteobacteria</taxon>
        <taxon>Burkholderiales</taxon>
        <taxon>Burkholderiaceae</taxon>
        <taxon>Chitinasiproducens</taxon>
    </lineage>
</organism>
<keyword evidence="5 7" id="KW-1133">Transmembrane helix</keyword>
<feature type="transmembrane region" description="Helical" evidence="7">
    <location>
        <begin position="139"/>
        <end position="159"/>
    </location>
</feature>
<keyword evidence="2" id="KW-0813">Transport</keyword>
<dbReference type="AlphaFoldDB" id="A0A1H2PU09"/>
<dbReference type="InterPro" id="IPR020846">
    <property type="entry name" value="MFS_dom"/>
</dbReference>
<keyword evidence="6 7" id="KW-0472">Membrane</keyword>
<dbReference type="CDD" id="cd17369">
    <property type="entry name" value="MFS_ShiA_like"/>
    <property type="match status" value="1"/>
</dbReference>
<dbReference type="EMBL" id="FNLO01000012">
    <property type="protein sequence ID" value="SDV50624.1"/>
    <property type="molecule type" value="Genomic_DNA"/>
</dbReference>
<evidence type="ECO:0000259" key="8">
    <source>
        <dbReference type="PROSITE" id="PS50850"/>
    </source>
</evidence>
<evidence type="ECO:0000256" key="5">
    <source>
        <dbReference type="ARBA" id="ARBA00022989"/>
    </source>
</evidence>
<keyword evidence="3" id="KW-1003">Cell membrane</keyword>
<evidence type="ECO:0000256" key="6">
    <source>
        <dbReference type="ARBA" id="ARBA00023136"/>
    </source>
</evidence>
<dbReference type="InterPro" id="IPR005828">
    <property type="entry name" value="MFS_sugar_transport-like"/>
</dbReference>
<dbReference type="STRING" id="1770053.SAMN05216551_112137"/>
<evidence type="ECO:0000256" key="2">
    <source>
        <dbReference type="ARBA" id="ARBA00022448"/>
    </source>
</evidence>
<dbReference type="SUPFAM" id="SSF103473">
    <property type="entry name" value="MFS general substrate transporter"/>
    <property type="match status" value="1"/>
</dbReference>
<feature type="transmembrane region" description="Helical" evidence="7">
    <location>
        <begin position="82"/>
        <end position="103"/>
    </location>
</feature>
<feature type="transmembrane region" description="Helical" evidence="7">
    <location>
        <begin position="358"/>
        <end position="376"/>
    </location>
</feature>
<dbReference type="Pfam" id="PF00083">
    <property type="entry name" value="Sugar_tr"/>
    <property type="match status" value="2"/>
</dbReference>
<feature type="transmembrane region" description="Helical" evidence="7">
    <location>
        <begin position="180"/>
        <end position="202"/>
    </location>
</feature>
<comment type="subcellular location">
    <subcellularLocation>
        <location evidence="1">Cell membrane</location>
        <topology evidence="1">Multi-pass membrane protein</topology>
    </subcellularLocation>
</comment>
<feature type="transmembrane region" description="Helical" evidence="7">
    <location>
        <begin position="334"/>
        <end position="352"/>
    </location>
</feature>
<gene>
    <name evidence="9" type="ORF">SAMN05216551_112137</name>
</gene>
<dbReference type="GO" id="GO:0022857">
    <property type="term" value="F:transmembrane transporter activity"/>
    <property type="evidence" value="ECO:0007669"/>
    <property type="project" value="InterPro"/>
</dbReference>
<feature type="transmembrane region" description="Helical" evidence="7">
    <location>
        <begin position="268"/>
        <end position="292"/>
    </location>
</feature>
<evidence type="ECO:0000313" key="9">
    <source>
        <dbReference type="EMBL" id="SDV50624.1"/>
    </source>
</evidence>
<dbReference type="GO" id="GO:0005886">
    <property type="term" value="C:plasma membrane"/>
    <property type="evidence" value="ECO:0007669"/>
    <property type="project" value="UniProtKB-SubCell"/>
</dbReference>
<dbReference type="PANTHER" id="PTHR43045">
    <property type="entry name" value="SHIKIMATE TRANSPORTER"/>
    <property type="match status" value="1"/>
</dbReference>
<dbReference type="PROSITE" id="PS50850">
    <property type="entry name" value="MFS"/>
    <property type="match status" value="1"/>
</dbReference>
<sequence length="453" mass="46717">MTHGIHNAAAAATGEKAMSDVARDAPGLAASGAPADRQLVRVAAASMAGTAIEAFDFLVYGTAAALVFNKLFFPSLDPATGTLAAFSAFASGLLARPLGGVIFGHFGDRIGRKSILILSLVLMGVCTTLIGLLPTYDSIGIWAAVLLVLLRIGQGISFGGELGGAMLMAVEHAPPRAKSFFGSLPQAGAPIGILMATGAFALVNMLPNASFLSWGWRIPFLASAALVVVGIFIRLKVDETPDFAAVKAQRRIAAVPARDVLAHHKRPLLLAIGGKLAEVTLVYTIVVFSISYAIGNLGFTRGDALNAIMIGSACQIFTIPLFGWIGDKIGARRLYIIGTLLMAVMAVPLFHAMGSGSLSSFTGAAVVALALNYPIIFGPQSSLYSAQFPPELRYSGISIGIQVAAALGGGLAPLIDATLVARMGGIGSVGIYLAGLGLIGALSAWLMKPTEVE</sequence>
<feature type="transmembrane region" description="Helical" evidence="7">
    <location>
        <begin position="427"/>
        <end position="447"/>
    </location>
</feature>
<reference evidence="10" key="1">
    <citation type="submission" date="2016-09" db="EMBL/GenBank/DDBJ databases">
        <authorList>
            <person name="Varghese N."/>
            <person name="Submissions S."/>
        </authorList>
    </citation>
    <scope>NUCLEOTIDE SEQUENCE [LARGE SCALE GENOMIC DNA]</scope>
    <source>
        <strain evidence="10">JS23</strain>
    </source>
</reference>
<keyword evidence="4 7" id="KW-0812">Transmembrane</keyword>
<feature type="transmembrane region" description="Helical" evidence="7">
    <location>
        <begin position="214"/>
        <end position="233"/>
    </location>
</feature>
<dbReference type="Proteomes" id="UP000243719">
    <property type="component" value="Unassembled WGS sequence"/>
</dbReference>
<dbReference type="PANTHER" id="PTHR43045:SF1">
    <property type="entry name" value="SHIKIMATE TRANSPORTER"/>
    <property type="match status" value="1"/>
</dbReference>
<evidence type="ECO:0000256" key="7">
    <source>
        <dbReference type="SAM" id="Phobius"/>
    </source>
</evidence>
<name>A0A1H2PU09_9BURK</name>
<evidence type="ECO:0000256" key="3">
    <source>
        <dbReference type="ARBA" id="ARBA00022475"/>
    </source>
</evidence>
<evidence type="ECO:0000313" key="10">
    <source>
        <dbReference type="Proteomes" id="UP000243719"/>
    </source>
</evidence>
<dbReference type="Gene3D" id="1.20.1250.20">
    <property type="entry name" value="MFS general substrate transporter like domains"/>
    <property type="match status" value="2"/>
</dbReference>
<protein>
    <submittedName>
        <fullName evidence="9">Metabolite-proton symporter</fullName>
    </submittedName>
</protein>
<feature type="domain" description="Major facilitator superfamily (MFS) profile" evidence="8">
    <location>
        <begin position="42"/>
        <end position="452"/>
    </location>
</feature>